<keyword evidence="4" id="KW-1185">Reference proteome</keyword>
<proteinExistence type="predicted"/>
<sequence>MVMPWMPWLIALVAIVVVVAALLAGKRHATGKLQGGNLRRIANSAPFLRSPAVRERIARRRFLNAGLAVLAVAGLIAAGIIAGRPANVSTRSEKLASRDIVLCLDVSSSMWQVDMEVLKAFDKLLDSFQGERVALVAWNRTAQTMVPLTDDYDLLREQFNVARDALDYTPSLTSTADDERFLEVFGGTLSESVTSSSLAGDGLASCSLVFDQTEAKDRSRSIVLATDNVVLDRGHDQIYSLPQAGDLAASRNIQLFSLFGFDEFQGGGGGHKLDPAPFRQELKNVTEIHGGLFYDVTDPKATEGIVNRLQQDQAQILEGDIRTIFTDIPERAVLTLVVFLLILLGLAAWRRA</sequence>
<dbReference type="SUPFAM" id="SSF53300">
    <property type="entry name" value="vWA-like"/>
    <property type="match status" value="1"/>
</dbReference>
<dbReference type="Proteomes" id="UP000250006">
    <property type="component" value="Unassembled WGS sequence"/>
</dbReference>
<evidence type="ECO:0000313" key="4">
    <source>
        <dbReference type="Proteomes" id="UP000250006"/>
    </source>
</evidence>
<evidence type="ECO:0000256" key="1">
    <source>
        <dbReference type="SAM" id="Phobius"/>
    </source>
</evidence>
<evidence type="ECO:0000313" key="3">
    <source>
        <dbReference type="EMBL" id="SPT53584.1"/>
    </source>
</evidence>
<comment type="caution">
    <text evidence="3">The sequence shown here is derived from an EMBL/GenBank/DDBJ whole genome shotgun (WGS) entry which is preliminary data.</text>
</comment>
<gene>
    <name evidence="3" type="ORF">NCTC11535_01254</name>
</gene>
<feature type="transmembrane region" description="Helical" evidence="1">
    <location>
        <begin position="62"/>
        <end position="82"/>
    </location>
</feature>
<dbReference type="EMBL" id="UAPQ01000007">
    <property type="protein sequence ID" value="SPT53584.1"/>
    <property type="molecule type" value="Genomic_DNA"/>
</dbReference>
<dbReference type="InterPro" id="IPR036465">
    <property type="entry name" value="vWFA_dom_sf"/>
</dbReference>
<feature type="transmembrane region" description="Helical" evidence="1">
    <location>
        <begin position="332"/>
        <end position="349"/>
    </location>
</feature>
<dbReference type="InterPro" id="IPR002035">
    <property type="entry name" value="VWF_A"/>
</dbReference>
<keyword evidence="1" id="KW-0812">Transmembrane</keyword>
<keyword evidence="1" id="KW-1133">Transmembrane helix</keyword>
<evidence type="ECO:0000259" key="2">
    <source>
        <dbReference type="Pfam" id="PF13519"/>
    </source>
</evidence>
<organism evidence="3 4">
    <name type="scientific">Actinomyces bovis</name>
    <dbReference type="NCBI Taxonomy" id="1658"/>
    <lineage>
        <taxon>Bacteria</taxon>
        <taxon>Bacillati</taxon>
        <taxon>Actinomycetota</taxon>
        <taxon>Actinomycetes</taxon>
        <taxon>Actinomycetales</taxon>
        <taxon>Actinomycetaceae</taxon>
        <taxon>Actinomyces</taxon>
    </lineage>
</organism>
<reference evidence="3 4" key="1">
    <citation type="submission" date="2018-06" db="EMBL/GenBank/DDBJ databases">
        <authorList>
            <consortium name="Pathogen Informatics"/>
            <person name="Doyle S."/>
        </authorList>
    </citation>
    <scope>NUCLEOTIDE SEQUENCE [LARGE SCALE GENOMIC DNA]</scope>
    <source>
        <strain evidence="3 4">NCTC11535</strain>
    </source>
</reference>
<protein>
    <recommendedName>
        <fullName evidence="2">VWFA domain-containing protein</fullName>
    </recommendedName>
</protein>
<accession>A0ABY1VNA8</accession>
<keyword evidence="1" id="KW-0472">Membrane</keyword>
<dbReference type="Gene3D" id="3.40.50.410">
    <property type="entry name" value="von Willebrand factor, type A domain"/>
    <property type="match status" value="1"/>
</dbReference>
<dbReference type="Pfam" id="PF13519">
    <property type="entry name" value="VWA_2"/>
    <property type="match status" value="1"/>
</dbReference>
<feature type="domain" description="VWFA" evidence="2">
    <location>
        <begin position="100"/>
        <end position="159"/>
    </location>
</feature>
<name>A0ABY1VNA8_9ACTO</name>
<feature type="transmembrane region" description="Helical" evidence="1">
    <location>
        <begin position="6"/>
        <end position="24"/>
    </location>
</feature>